<protein>
    <recommendedName>
        <fullName evidence="6">Lipoprotein</fullName>
    </recommendedName>
</protein>
<reference evidence="3 4" key="1">
    <citation type="submission" date="2017-12" db="EMBL/GenBank/DDBJ databases">
        <title>The genome sequence of Caulobacter flavus CGMCC1 15093.</title>
        <authorList>
            <person name="Gao J."/>
            <person name="Mao X."/>
            <person name="Sun J."/>
        </authorList>
    </citation>
    <scope>NUCLEOTIDE SEQUENCE [LARGE SCALE GENOMIC DNA]</scope>
    <source>
        <strain evidence="3 4">CGMCC1 15093</strain>
    </source>
</reference>
<feature type="signal peptide" evidence="1">
    <location>
        <begin position="1"/>
        <end position="19"/>
    </location>
</feature>
<keyword evidence="1" id="KW-0732">Signal</keyword>
<dbReference type="Proteomes" id="UP000281192">
    <property type="component" value="Chromosome"/>
</dbReference>
<dbReference type="PROSITE" id="PS51257">
    <property type="entry name" value="PROKAR_LIPOPROTEIN"/>
    <property type="match status" value="1"/>
</dbReference>
<proteinExistence type="predicted"/>
<reference evidence="2 5" key="2">
    <citation type="submission" date="2018-01" db="EMBL/GenBank/DDBJ databases">
        <title>Complete genome sequence of Caulobacter flavus RHGG3.</title>
        <authorList>
            <person name="Yang E."/>
        </authorList>
    </citation>
    <scope>NUCLEOTIDE SEQUENCE [LARGE SCALE GENOMIC DNA]</scope>
    <source>
        <strain evidence="2 5">RHGG3</strain>
    </source>
</reference>
<gene>
    <name evidence="2" type="ORF">C1707_14515</name>
    <name evidence="3" type="ORF">CFHF_05510</name>
</gene>
<dbReference type="EMBL" id="PJRQ01000011">
    <property type="protein sequence ID" value="PLR18219.1"/>
    <property type="molecule type" value="Genomic_DNA"/>
</dbReference>
<dbReference type="KEGG" id="cfh:C1707_14515"/>
<sequence>MKVWRGAGLGLGLALSACAGHPDWSPAKPPEGAVRFSVEGDGDARYWDERDGVLIVFRDDSFITPAELEFFCLKGDFVHVRADGLEVAVDVGGVVPVEVGLSNGTSDRMAKPTWRSNGFSIRARFQLKMSPAELRTLLSSDRLTTRIAFENEPGRVFDDRRYQPPPAALVDRFLARCGEREAPPIEVGR</sequence>
<evidence type="ECO:0000313" key="4">
    <source>
        <dbReference type="Proteomes" id="UP000234483"/>
    </source>
</evidence>
<evidence type="ECO:0000256" key="1">
    <source>
        <dbReference type="SAM" id="SignalP"/>
    </source>
</evidence>
<feature type="chain" id="PRO_5044578047" description="Lipoprotein" evidence="1">
    <location>
        <begin position="20"/>
        <end position="189"/>
    </location>
</feature>
<evidence type="ECO:0000313" key="2">
    <source>
        <dbReference type="EMBL" id="AYV47376.1"/>
    </source>
</evidence>
<organism evidence="3 4">
    <name type="scientific">Caulobacter flavus</name>
    <dbReference type="NCBI Taxonomy" id="1679497"/>
    <lineage>
        <taxon>Bacteria</taxon>
        <taxon>Pseudomonadati</taxon>
        <taxon>Pseudomonadota</taxon>
        <taxon>Alphaproteobacteria</taxon>
        <taxon>Caulobacterales</taxon>
        <taxon>Caulobacteraceae</taxon>
        <taxon>Caulobacter</taxon>
    </lineage>
</organism>
<dbReference type="AlphaFoldDB" id="A0A2N5CWN4"/>
<keyword evidence="5" id="KW-1185">Reference proteome</keyword>
<evidence type="ECO:0008006" key="6">
    <source>
        <dbReference type="Google" id="ProtNLM"/>
    </source>
</evidence>
<dbReference type="Proteomes" id="UP000234483">
    <property type="component" value="Unassembled WGS sequence"/>
</dbReference>
<evidence type="ECO:0000313" key="5">
    <source>
        <dbReference type="Proteomes" id="UP000281192"/>
    </source>
</evidence>
<dbReference type="EMBL" id="CP026100">
    <property type="protein sequence ID" value="AYV47376.1"/>
    <property type="molecule type" value="Genomic_DNA"/>
</dbReference>
<dbReference type="RefSeq" id="WP_101712029.1">
    <property type="nucleotide sequence ID" value="NZ_PJRQ01000011.1"/>
</dbReference>
<evidence type="ECO:0000313" key="3">
    <source>
        <dbReference type="EMBL" id="PLR18219.1"/>
    </source>
</evidence>
<name>A0A2N5CWN4_9CAUL</name>
<accession>A0A2N5CWN4</accession>